<sequence>MISPNVAMRALSFPPARGALSLLFLALVPIGLDGELGGAAQRIAFSGFTALLGTPIWAWTFAGFWSHVACPWPRCFPASADGT</sequence>
<protein>
    <submittedName>
        <fullName evidence="2">Uncharacterized protein</fullName>
    </submittedName>
</protein>
<feature type="transmembrane region" description="Helical" evidence="1">
    <location>
        <begin position="43"/>
        <end position="65"/>
    </location>
</feature>
<gene>
    <name evidence="2" type="ORF">IOE58_08460</name>
</gene>
<dbReference type="EMBL" id="JADEYR010000007">
    <property type="protein sequence ID" value="MBE9404216.1"/>
    <property type="molecule type" value="Genomic_DNA"/>
</dbReference>
<comment type="caution">
    <text evidence="2">The sequence shown here is derived from an EMBL/GenBank/DDBJ whole genome shotgun (WGS) entry which is preliminary data.</text>
</comment>
<accession>A0ABR9W185</accession>
<reference evidence="2 3" key="1">
    <citation type="submission" date="2020-10" db="EMBL/GenBank/DDBJ databases">
        <title>Draft genome and description of Brachybacterium epidermidis sp nov.</title>
        <authorList>
            <person name="Boxberger M."/>
            <person name="La Scola B."/>
        </authorList>
    </citation>
    <scope>NUCLEOTIDE SEQUENCE [LARGE SCALE GENOMIC DNA]</scope>
    <source>
        <strain evidence="2 3">Marseille-Q2903</strain>
    </source>
</reference>
<evidence type="ECO:0000313" key="2">
    <source>
        <dbReference type="EMBL" id="MBE9404216.1"/>
    </source>
</evidence>
<keyword evidence="3" id="KW-1185">Reference proteome</keyword>
<keyword evidence="1" id="KW-1133">Transmembrane helix</keyword>
<evidence type="ECO:0000313" key="3">
    <source>
        <dbReference type="Proteomes" id="UP000644727"/>
    </source>
</evidence>
<keyword evidence="1" id="KW-0812">Transmembrane</keyword>
<dbReference type="Proteomes" id="UP000644727">
    <property type="component" value="Unassembled WGS sequence"/>
</dbReference>
<organism evidence="2 3">
    <name type="scientific">Brachybacterium epidermidis</name>
    <dbReference type="NCBI Taxonomy" id="2781983"/>
    <lineage>
        <taxon>Bacteria</taxon>
        <taxon>Bacillati</taxon>
        <taxon>Actinomycetota</taxon>
        <taxon>Actinomycetes</taxon>
        <taxon>Micrococcales</taxon>
        <taxon>Dermabacteraceae</taxon>
        <taxon>Brachybacterium</taxon>
    </lineage>
</organism>
<proteinExistence type="predicted"/>
<dbReference type="RefSeq" id="WP_193865957.1">
    <property type="nucleotide sequence ID" value="NZ_JADEYR010000007.1"/>
</dbReference>
<evidence type="ECO:0000256" key="1">
    <source>
        <dbReference type="SAM" id="Phobius"/>
    </source>
</evidence>
<keyword evidence="1" id="KW-0472">Membrane</keyword>
<name>A0ABR9W185_9MICO</name>